<comment type="caution">
    <text evidence="2">The sequence shown here is derived from an EMBL/GenBank/DDBJ whole genome shotgun (WGS) entry which is preliminary data.</text>
</comment>
<accession>A0A839ALP0</accession>
<dbReference type="AlphaFoldDB" id="A0A839ALP0"/>
<feature type="chain" id="PRO_5032904309" evidence="1">
    <location>
        <begin position="27"/>
        <end position="217"/>
    </location>
</feature>
<organism evidence="2 3">
    <name type="scientific">Tenacibaculum pelagium</name>
    <dbReference type="NCBI Taxonomy" id="2759527"/>
    <lineage>
        <taxon>Bacteria</taxon>
        <taxon>Pseudomonadati</taxon>
        <taxon>Bacteroidota</taxon>
        <taxon>Flavobacteriia</taxon>
        <taxon>Flavobacteriales</taxon>
        <taxon>Flavobacteriaceae</taxon>
        <taxon>Tenacibaculum</taxon>
    </lineage>
</organism>
<proteinExistence type="predicted"/>
<evidence type="ECO:0000313" key="3">
    <source>
        <dbReference type="Proteomes" id="UP000563906"/>
    </source>
</evidence>
<protein>
    <submittedName>
        <fullName evidence="2">Uncharacterized protein</fullName>
    </submittedName>
</protein>
<dbReference type="RefSeq" id="WP_182123812.1">
    <property type="nucleotide sequence ID" value="NZ_JACGLS010000001.1"/>
</dbReference>
<reference evidence="2 3" key="1">
    <citation type="submission" date="2020-07" db="EMBL/GenBank/DDBJ databases">
        <title>Bacterium isolated from marine sediment.</title>
        <authorList>
            <person name="Shang D."/>
            <person name="Du Z.-J."/>
        </authorList>
    </citation>
    <scope>NUCLEOTIDE SEQUENCE [LARGE SCALE GENOMIC DNA]</scope>
    <source>
        <strain evidence="2 3">S7007</strain>
    </source>
</reference>
<sequence length="217" mass="24160">MPKNIKHIKLLILTFALVLLNTSTNAQEVRVIDNKGTIQTVKSNTVNTSITESTPADYIANVDATYSPIENDTYIYTPANGEKVYYVYDGVNWNMIAPTKAARVFYPPSIAIDASSISADPTIPSSGDESIDLYNDYYRQFRLEANLLPTPGKSAQSTGSPNIVPYYERNELYYYVTYYDPSVIENVSIDADGNMSYDIISTPTDDNTIINVVFVVK</sequence>
<evidence type="ECO:0000256" key="1">
    <source>
        <dbReference type="SAM" id="SignalP"/>
    </source>
</evidence>
<dbReference type="Proteomes" id="UP000563906">
    <property type="component" value="Unassembled WGS sequence"/>
</dbReference>
<keyword evidence="1" id="KW-0732">Signal</keyword>
<evidence type="ECO:0000313" key="2">
    <source>
        <dbReference type="EMBL" id="MBA6155308.1"/>
    </source>
</evidence>
<dbReference type="EMBL" id="JACGLS010000001">
    <property type="protein sequence ID" value="MBA6155308.1"/>
    <property type="molecule type" value="Genomic_DNA"/>
</dbReference>
<keyword evidence="3" id="KW-1185">Reference proteome</keyword>
<gene>
    <name evidence="2" type="ORF">H3Z83_02035</name>
</gene>
<feature type="signal peptide" evidence="1">
    <location>
        <begin position="1"/>
        <end position="26"/>
    </location>
</feature>
<name>A0A839ALP0_9FLAO</name>